<evidence type="ECO:0000313" key="1">
    <source>
        <dbReference type="EMBL" id="NJP01815.1"/>
    </source>
</evidence>
<dbReference type="EMBL" id="JAAVJI010000007">
    <property type="protein sequence ID" value="NJP01815.1"/>
    <property type="molecule type" value="Genomic_DNA"/>
</dbReference>
<organism evidence="1 2">
    <name type="scientific">Pseudomonas quercus</name>
    <dbReference type="NCBI Taxonomy" id="2722792"/>
    <lineage>
        <taxon>Bacteria</taxon>
        <taxon>Pseudomonadati</taxon>
        <taxon>Pseudomonadota</taxon>
        <taxon>Gammaproteobacteria</taxon>
        <taxon>Pseudomonadales</taxon>
        <taxon>Pseudomonadaceae</taxon>
        <taxon>Pseudomonas</taxon>
    </lineage>
</organism>
<protein>
    <recommendedName>
        <fullName evidence="3">Response regulatory domain-containing protein</fullName>
    </recommendedName>
</protein>
<comment type="caution">
    <text evidence="1">The sequence shown here is derived from an EMBL/GenBank/DDBJ whole genome shotgun (WGS) entry which is preliminary data.</text>
</comment>
<gene>
    <name evidence="1" type="ORF">HBH25_13250</name>
</gene>
<dbReference type="RefSeq" id="WP_168084389.1">
    <property type="nucleotide sequence ID" value="NZ_JAAVJI010000007.1"/>
</dbReference>
<evidence type="ECO:0008006" key="3">
    <source>
        <dbReference type="Google" id="ProtNLM"/>
    </source>
</evidence>
<reference evidence="1 2" key="1">
    <citation type="submission" date="2020-03" db="EMBL/GenBank/DDBJ databases">
        <authorList>
            <person name="Wang L."/>
            <person name="He N."/>
            <person name="Li Y."/>
            <person name="Fang Y."/>
            <person name="Zhang F."/>
        </authorList>
    </citation>
    <scope>NUCLEOTIDE SEQUENCE [LARGE SCALE GENOMIC DNA]</scope>
    <source>
        <strain evidence="2">hsmgli-8</strain>
    </source>
</reference>
<accession>A0ABX0YEJ1</accession>
<keyword evidence="2" id="KW-1185">Reference proteome</keyword>
<dbReference type="Proteomes" id="UP000746535">
    <property type="component" value="Unassembled WGS sequence"/>
</dbReference>
<name>A0ABX0YEJ1_9PSED</name>
<sequence length="133" mass="14318">MRSLKVLVIEQQPARLLQLHQMLNACSVFGVRIAEDPARAQRCLERQGAADIVVLGSQASLAPAFLDRLARGGHAQAVIIQGHAGCANARVAIRRARQAGLWVLGVLPLGQAICPLHAMLCRFKTQCPEPLIA</sequence>
<proteinExistence type="predicted"/>
<evidence type="ECO:0000313" key="2">
    <source>
        <dbReference type="Proteomes" id="UP000746535"/>
    </source>
</evidence>